<dbReference type="InterPro" id="IPR000620">
    <property type="entry name" value="EamA_dom"/>
</dbReference>
<feature type="transmembrane region" description="Helical" evidence="5">
    <location>
        <begin position="229"/>
        <end position="251"/>
    </location>
</feature>
<feature type="transmembrane region" description="Helical" evidence="5">
    <location>
        <begin position="178"/>
        <end position="198"/>
    </location>
</feature>
<keyword evidence="2 5" id="KW-0812">Transmembrane</keyword>
<sequence length="281" mass="29556">MPTSLTLPIALIAFAANSFFCRFALSEQSIEPGAFTLIRLLSGALTLVILMKIKGEFHANFLSSGRSWLAGGALFGYAVAFSFAYTELSTGTGALILFGVVQLTLIAAYIVLGQRLGLWEWLGVLLSISGFVVLMLPSAQTPDWGMALLMAVSGLCWAGFTLAGRYSSDAPSVSITQGFFIATLLALATSPLLLTSHIPELSGLLWAMMSGVLASGFGYILWYQVLQKISVLQASVAQLSVPVIAFVAGGIGLGEAITSTSVIASMLVLGGIGLIFVMKRD</sequence>
<evidence type="ECO:0000256" key="3">
    <source>
        <dbReference type="ARBA" id="ARBA00022989"/>
    </source>
</evidence>
<keyword evidence="3 5" id="KW-1133">Transmembrane helix</keyword>
<comment type="caution">
    <text evidence="7">The sequence shown here is derived from an EMBL/GenBank/DDBJ whole genome shotgun (WGS) entry which is preliminary data.</text>
</comment>
<evidence type="ECO:0000313" key="7">
    <source>
        <dbReference type="EMBL" id="TFH92274.1"/>
    </source>
</evidence>
<dbReference type="Proteomes" id="UP000297753">
    <property type="component" value="Unassembled WGS sequence"/>
</dbReference>
<dbReference type="InterPro" id="IPR037185">
    <property type="entry name" value="EmrE-like"/>
</dbReference>
<feature type="transmembrane region" description="Helical" evidence="5">
    <location>
        <begin position="91"/>
        <end position="112"/>
    </location>
</feature>
<feature type="domain" description="EamA" evidence="6">
    <location>
        <begin position="9"/>
        <end position="135"/>
    </location>
</feature>
<feature type="domain" description="EamA" evidence="6">
    <location>
        <begin position="147"/>
        <end position="276"/>
    </location>
</feature>
<evidence type="ECO:0000256" key="2">
    <source>
        <dbReference type="ARBA" id="ARBA00022692"/>
    </source>
</evidence>
<evidence type="ECO:0000256" key="5">
    <source>
        <dbReference type="SAM" id="Phobius"/>
    </source>
</evidence>
<evidence type="ECO:0000256" key="1">
    <source>
        <dbReference type="ARBA" id="ARBA00004141"/>
    </source>
</evidence>
<feature type="transmembrane region" description="Helical" evidence="5">
    <location>
        <begin position="119"/>
        <end position="138"/>
    </location>
</feature>
<dbReference type="RefSeq" id="WP_134834964.1">
    <property type="nucleotide sequence ID" value="NZ_SATR01000008.1"/>
</dbReference>
<feature type="transmembrane region" description="Helical" evidence="5">
    <location>
        <begin position="34"/>
        <end position="53"/>
    </location>
</feature>
<feature type="transmembrane region" description="Helical" evidence="5">
    <location>
        <begin position="65"/>
        <end position="85"/>
    </location>
</feature>
<evidence type="ECO:0000313" key="8">
    <source>
        <dbReference type="Proteomes" id="UP000297753"/>
    </source>
</evidence>
<dbReference type="Pfam" id="PF00892">
    <property type="entry name" value="EamA"/>
    <property type="match status" value="2"/>
</dbReference>
<reference evidence="7 8" key="1">
    <citation type="submission" date="2019-01" db="EMBL/GenBank/DDBJ databases">
        <title>Vibrio BEI176 sp. nov, a marine bacterium isolated from China: eastern marignal seas.</title>
        <authorList>
            <person name="Li B."/>
        </authorList>
    </citation>
    <scope>NUCLEOTIDE SEQUENCE [LARGE SCALE GENOMIC DNA]</scope>
    <source>
        <strain evidence="7 8">BEI176</strain>
    </source>
</reference>
<feature type="transmembrane region" description="Helical" evidence="5">
    <location>
        <begin position="204"/>
        <end position="222"/>
    </location>
</feature>
<feature type="transmembrane region" description="Helical" evidence="5">
    <location>
        <begin position="257"/>
        <end position="278"/>
    </location>
</feature>
<dbReference type="AlphaFoldDB" id="A0A4Y8WHH9"/>
<dbReference type="InterPro" id="IPR050638">
    <property type="entry name" value="AA-Vitamin_Transporters"/>
</dbReference>
<dbReference type="GO" id="GO:0016020">
    <property type="term" value="C:membrane"/>
    <property type="evidence" value="ECO:0007669"/>
    <property type="project" value="UniProtKB-SubCell"/>
</dbReference>
<feature type="transmembrane region" description="Helical" evidence="5">
    <location>
        <begin position="144"/>
        <end position="166"/>
    </location>
</feature>
<gene>
    <name evidence="7" type="ORF">ELS82_07620</name>
</gene>
<dbReference type="EMBL" id="SATR01000008">
    <property type="protein sequence ID" value="TFH92274.1"/>
    <property type="molecule type" value="Genomic_DNA"/>
</dbReference>
<comment type="subcellular location">
    <subcellularLocation>
        <location evidence="1">Membrane</location>
        <topology evidence="1">Multi-pass membrane protein</topology>
    </subcellularLocation>
</comment>
<dbReference type="OrthoDB" id="321830at2"/>
<accession>A0A4Y8WHH9</accession>
<protein>
    <submittedName>
        <fullName evidence="7">DMT family transporter</fullName>
    </submittedName>
</protein>
<dbReference type="PANTHER" id="PTHR32322:SF9">
    <property type="entry name" value="AMINO-ACID METABOLITE EFFLUX PUMP-RELATED"/>
    <property type="match status" value="1"/>
</dbReference>
<keyword evidence="4 5" id="KW-0472">Membrane</keyword>
<name>A0A4Y8WHH9_9VIBR</name>
<evidence type="ECO:0000256" key="4">
    <source>
        <dbReference type="ARBA" id="ARBA00023136"/>
    </source>
</evidence>
<evidence type="ECO:0000259" key="6">
    <source>
        <dbReference type="Pfam" id="PF00892"/>
    </source>
</evidence>
<dbReference type="PANTHER" id="PTHR32322">
    <property type="entry name" value="INNER MEMBRANE TRANSPORTER"/>
    <property type="match status" value="1"/>
</dbReference>
<proteinExistence type="predicted"/>
<dbReference type="SUPFAM" id="SSF103481">
    <property type="entry name" value="Multidrug resistance efflux transporter EmrE"/>
    <property type="match status" value="2"/>
</dbReference>
<organism evidence="7 8">
    <name type="scientific">Vibrio ouci</name>
    <dbReference type="NCBI Taxonomy" id="2499078"/>
    <lineage>
        <taxon>Bacteria</taxon>
        <taxon>Pseudomonadati</taxon>
        <taxon>Pseudomonadota</taxon>
        <taxon>Gammaproteobacteria</taxon>
        <taxon>Vibrionales</taxon>
        <taxon>Vibrionaceae</taxon>
        <taxon>Vibrio</taxon>
    </lineage>
</organism>
<keyword evidence="8" id="KW-1185">Reference proteome</keyword>